<evidence type="ECO:0008006" key="3">
    <source>
        <dbReference type="Google" id="ProtNLM"/>
    </source>
</evidence>
<protein>
    <recommendedName>
        <fullName evidence="3">Alpha/beta hydrolase</fullName>
    </recommendedName>
</protein>
<dbReference type="AlphaFoldDB" id="F2IFA1"/>
<evidence type="ECO:0000313" key="1">
    <source>
        <dbReference type="EMBL" id="AEA44586.1"/>
    </source>
</evidence>
<dbReference type="Proteomes" id="UP000007463">
    <property type="component" value="Chromosome"/>
</dbReference>
<name>F2IFA1_FLUTR</name>
<dbReference type="KEGG" id="fte:Fluta_2602"/>
<dbReference type="RefSeq" id="WP_013687356.1">
    <property type="nucleotide sequence ID" value="NC_015321.1"/>
</dbReference>
<proteinExistence type="predicted"/>
<gene>
    <name evidence="1" type="ordered locus">Fluta_2602</name>
</gene>
<dbReference type="STRING" id="755732.Fluta_2602"/>
<accession>F2IFA1</accession>
<sequence>MEKSICYILSGLGADERVFDQIDFGDFTPVFIPWEPVKPNQSLESYVKQLSLHVKVPSPILIGISFGGIVAQEMSFLFENCSVLIISSVKSRLELPAMMRVSGKIGFHKLMPIQLLLKGNWINYWLFGTTTKTEKNKLTGILEDSDPIFTKWAIHQITNWKRNKKTKSPILHIHGDNDRIFKISNASPDFIIKGGSHLMTVSKPKELSIVIQDGLNKLADKQAYSDFTNY</sequence>
<keyword evidence="2" id="KW-1185">Reference proteome</keyword>
<dbReference type="InterPro" id="IPR029058">
    <property type="entry name" value="AB_hydrolase_fold"/>
</dbReference>
<dbReference type="SUPFAM" id="SSF53474">
    <property type="entry name" value="alpha/beta-Hydrolases"/>
    <property type="match status" value="1"/>
</dbReference>
<dbReference type="OrthoDB" id="659408at2"/>
<evidence type="ECO:0000313" key="2">
    <source>
        <dbReference type="Proteomes" id="UP000007463"/>
    </source>
</evidence>
<reference evidence="1 2" key="1">
    <citation type="journal article" date="2011" name="Stand. Genomic Sci.">
        <title>Complete genome sequence of the gliding freshwater bacterium Fluviicola taffensis type strain (RW262).</title>
        <authorList>
            <person name="Woyke T."/>
            <person name="Chertkov O."/>
            <person name="Lapidus A."/>
            <person name="Nolan M."/>
            <person name="Lucas S."/>
            <person name="Del Rio T.G."/>
            <person name="Tice H."/>
            <person name="Cheng J.F."/>
            <person name="Tapia R."/>
            <person name="Han C."/>
            <person name="Goodwin L."/>
            <person name="Pitluck S."/>
            <person name="Liolios K."/>
            <person name="Pagani I."/>
            <person name="Ivanova N."/>
            <person name="Huntemann M."/>
            <person name="Mavromatis K."/>
            <person name="Mikhailova N."/>
            <person name="Pati A."/>
            <person name="Chen A."/>
            <person name="Palaniappan K."/>
            <person name="Land M."/>
            <person name="Hauser L."/>
            <person name="Brambilla E.M."/>
            <person name="Rohde M."/>
            <person name="Mwirichia R."/>
            <person name="Sikorski J."/>
            <person name="Tindall B.J."/>
            <person name="Goker M."/>
            <person name="Bristow J."/>
            <person name="Eisen J.A."/>
            <person name="Markowitz V."/>
            <person name="Hugenholtz P."/>
            <person name="Klenk H.P."/>
            <person name="Kyrpides N.C."/>
        </authorList>
    </citation>
    <scope>NUCLEOTIDE SEQUENCE [LARGE SCALE GENOMIC DNA]</scope>
    <source>
        <strain evidence="2">DSM 16823 / RW262 / RW262</strain>
    </source>
</reference>
<dbReference type="Gene3D" id="3.40.50.1820">
    <property type="entry name" value="alpha/beta hydrolase"/>
    <property type="match status" value="1"/>
</dbReference>
<organism evidence="1 2">
    <name type="scientific">Fluviicola taffensis (strain DSM 16823 / NCIMB 13979 / RW262)</name>
    <dbReference type="NCBI Taxonomy" id="755732"/>
    <lineage>
        <taxon>Bacteria</taxon>
        <taxon>Pseudomonadati</taxon>
        <taxon>Bacteroidota</taxon>
        <taxon>Flavobacteriia</taxon>
        <taxon>Flavobacteriales</taxon>
        <taxon>Crocinitomicaceae</taxon>
        <taxon>Fluviicola</taxon>
    </lineage>
</organism>
<dbReference type="EMBL" id="CP002542">
    <property type="protein sequence ID" value="AEA44586.1"/>
    <property type="molecule type" value="Genomic_DNA"/>
</dbReference>
<reference evidence="2" key="2">
    <citation type="submission" date="2011-02" db="EMBL/GenBank/DDBJ databases">
        <title>The complete genome of Fluviicola taffensis DSM 16823.</title>
        <authorList>
            <consortium name="US DOE Joint Genome Institute (JGI-PGF)"/>
            <person name="Lucas S."/>
            <person name="Copeland A."/>
            <person name="Lapidus A."/>
            <person name="Bruce D."/>
            <person name="Goodwin L."/>
            <person name="Pitluck S."/>
            <person name="Kyrpides N."/>
            <person name="Mavromatis K."/>
            <person name="Ivanova N."/>
            <person name="Mikhailova N."/>
            <person name="Pagani I."/>
            <person name="Chertkov O."/>
            <person name="Detter J.C."/>
            <person name="Han C."/>
            <person name="Tapia R."/>
            <person name="Land M."/>
            <person name="Hauser L."/>
            <person name="Markowitz V."/>
            <person name="Cheng J.-F."/>
            <person name="Hugenholtz P."/>
            <person name="Woyke T."/>
            <person name="Wu D."/>
            <person name="Tindall B."/>
            <person name="Pomrenke H.G."/>
            <person name="Brambilla E."/>
            <person name="Klenk H.-P."/>
            <person name="Eisen J.A."/>
        </authorList>
    </citation>
    <scope>NUCLEOTIDE SEQUENCE [LARGE SCALE GENOMIC DNA]</scope>
    <source>
        <strain evidence="2">DSM 16823 / RW262 / RW262</strain>
    </source>
</reference>
<dbReference type="eggNOG" id="COG0596">
    <property type="taxonomic scope" value="Bacteria"/>
</dbReference>
<dbReference type="HOGENOM" id="CLU_105002_0_0_10"/>